<evidence type="ECO:0000313" key="2">
    <source>
        <dbReference type="EMBL" id="TCT37671.1"/>
    </source>
</evidence>
<dbReference type="GO" id="GO:0016887">
    <property type="term" value="F:ATP hydrolysis activity"/>
    <property type="evidence" value="ECO:0007669"/>
    <property type="project" value="InterPro"/>
</dbReference>
<dbReference type="OrthoDB" id="9797061at2"/>
<accession>A0A4R3NPJ7</accession>
<dbReference type="InterPro" id="IPR052026">
    <property type="entry name" value="ExeA_AAA_ATPase_DNA-bind"/>
</dbReference>
<dbReference type="InterPro" id="IPR027417">
    <property type="entry name" value="P-loop_NTPase"/>
</dbReference>
<dbReference type="RefSeq" id="WP_132311860.1">
    <property type="nucleotide sequence ID" value="NZ_SMAR01000017.1"/>
</dbReference>
<dbReference type="Proteomes" id="UP000295097">
    <property type="component" value="Unassembled WGS sequence"/>
</dbReference>
<organism evidence="2 3">
    <name type="scientific">Martelella mediterranea</name>
    <dbReference type="NCBI Taxonomy" id="293089"/>
    <lineage>
        <taxon>Bacteria</taxon>
        <taxon>Pseudomonadati</taxon>
        <taxon>Pseudomonadota</taxon>
        <taxon>Alphaproteobacteria</taxon>
        <taxon>Hyphomicrobiales</taxon>
        <taxon>Aurantimonadaceae</taxon>
        <taxon>Martelella</taxon>
    </lineage>
</organism>
<keyword evidence="3" id="KW-1185">Reference proteome</keyword>
<proteinExistence type="predicted"/>
<evidence type="ECO:0000259" key="1">
    <source>
        <dbReference type="Pfam" id="PF13401"/>
    </source>
</evidence>
<dbReference type="EMBL" id="SMAR01000017">
    <property type="protein sequence ID" value="TCT37671.1"/>
    <property type="molecule type" value="Genomic_DNA"/>
</dbReference>
<sequence>MKNVFVETANVKDYLSALSALEERGAEEACIVVVDGAPGLGKTTTMQHHVAQTGSIYLRAKKEWHPKWMLNELLDALNVEKPRGIEQKYTKVISELADRQQLAIQNRKSFSLVIDEFDHCSSRPAILETCRDISDLLELPTIFVGMGKVNDNLKRFPQVASRVSQKVKFTVMDKDDVRKMIERRCEIKVADDLMTFVAKMSKGYNREVLEAIASIERFGFRIDVGEDGITMADMAGEKLMNDRASGTPIYVPEAY</sequence>
<name>A0A4R3NPJ7_9HYPH</name>
<dbReference type="PANTHER" id="PTHR35894">
    <property type="entry name" value="GENERAL SECRETION PATHWAY PROTEIN A-RELATED"/>
    <property type="match status" value="1"/>
</dbReference>
<comment type="caution">
    <text evidence="2">The sequence shown here is derived from an EMBL/GenBank/DDBJ whole genome shotgun (WGS) entry which is preliminary data.</text>
</comment>
<dbReference type="PANTHER" id="PTHR35894:SF5">
    <property type="entry name" value="MU-LIKE PROPHAGE FLUMU DNA TRANSPOSITION PROTEIN B"/>
    <property type="match status" value="1"/>
</dbReference>
<protein>
    <recommendedName>
        <fullName evidence="1">ORC1/DEAH AAA+ ATPase domain-containing protein</fullName>
    </recommendedName>
</protein>
<dbReference type="AlphaFoldDB" id="A0A4R3NPJ7"/>
<feature type="domain" description="ORC1/DEAH AAA+ ATPase" evidence="1">
    <location>
        <begin position="29"/>
        <end position="151"/>
    </location>
</feature>
<dbReference type="InterPro" id="IPR049945">
    <property type="entry name" value="AAA_22"/>
</dbReference>
<dbReference type="Gene3D" id="3.40.50.300">
    <property type="entry name" value="P-loop containing nucleotide triphosphate hydrolases"/>
    <property type="match status" value="1"/>
</dbReference>
<gene>
    <name evidence="2" type="ORF">EDC90_101761</name>
</gene>
<evidence type="ECO:0000313" key="3">
    <source>
        <dbReference type="Proteomes" id="UP000295097"/>
    </source>
</evidence>
<dbReference type="SUPFAM" id="SSF52540">
    <property type="entry name" value="P-loop containing nucleoside triphosphate hydrolases"/>
    <property type="match status" value="1"/>
</dbReference>
<reference evidence="2 3" key="1">
    <citation type="submission" date="2019-03" db="EMBL/GenBank/DDBJ databases">
        <title>Freshwater and sediment microbial communities from various areas in North America, analyzing microbe dynamics in response to fracking.</title>
        <authorList>
            <person name="Lamendella R."/>
        </authorList>
    </citation>
    <scope>NUCLEOTIDE SEQUENCE [LARGE SCALE GENOMIC DNA]</scope>
    <source>
        <strain evidence="2 3">175.2</strain>
    </source>
</reference>
<dbReference type="Pfam" id="PF13401">
    <property type="entry name" value="AAA_22"/>
    <property type="match status" value="1"/>
</dbReference>